<dbReference type="OrthoDB" id="10578531at2759"/>
<proteinExistence type="predicted"/>
<name>A0A812RKJ1_SYMPI</name>
<accession>A0A812RKJ1</accession>
<keyword evidence="2" id="KW-1185">Reference proteome</keyword>
<reference evidence="1" key="1">
    <citation type="submission" date="2021-02" db="EMBL/GenBank/DDBJ databases">
        <authorList>
            <person name="Dougan E. K."/>
            <person name="Rhodes N."/>
            <person name="Thang M."/>
            <person name="Chan C."/>
        </authorList>
    </citation>
    <scope>NUCLEOTIDE SEQUENCE</scope>
</reference>
<feature type="non-terminal residue" evidence="1">
    <location>
        <position position="1"/>
    </location>
</feature>
<gene>
    <name evidence="1" type="ORF">SPIL2461_LOCUS10822</name>
</gene>
<comment type="caution">
    <text evidence="1">The sequence shown here is derived from an EMBL/GenBank/DDBJ whole genome shotgun (WGS) entry which is preliminary data.</text>
</comment>
<protein>
    <submittedName>
        <fullName evidence="1">Uncharacterized protein</fullName>
    </submittedName>
</protein>
<feature type="non-terminal residue" evidence="1">
    <location>
        <position position="131"/>
    </location>
</feature>
<organism evidence="1 2">
    <name type="scientific">Symbiodinium pilosum</name>
    <name type="common">Dinoflagellate</name>
    <dbReference type="NCBI Taxonomy" id="2952"/>
    <lineage>
        <taxon>Eukaryota</taxon>
        <taxon>Sar</taxon>
        <taxon>Alveolata</taxon>
        <taxon>Dinophyceae</taxon>
        <taxon>Suessiales</taxon>
        <taxon>Symbiodiniaceae</taxon>
        <taxon>Symbiodinium</taxon>
    </lineage>
</organism>
<sequence>LGHALAGLPRNADQLRRFLRQAAVEQIEATATAAGPELKESSEQDDEDALANYSQIFTGLQCFEFFAGAKPALAEARMMTSLIDAVSPHLRGRAYGKRRDSGFSAEVADVLVGEGGSRSVLTLKASGLRFE</sequence>
<dbReference type="EMBL" id="CAJNIZ010020680">
    <property type="protein sequence ID" value="CAE7444288.1"/>
    <property type="molecule type" value="Genomic_DNA"/>
</dbReference>
<dbReference type="Proteomes" id="UP000649617">
    <property type="component" value="Unassembled WGS sequence"/>
</dbReference>
<evidence type="ECO:0000313" key="2">
    <source>
        <dbReference type="Proteomes" id="UP000649617"/>
    </source>
</evidence>
<dbReference type="AlphaFoldDB" id="A0A812RKJ1"/>
<evidence type="ECO:0000313" key="1">
    <source>
        <dbReference type="EMBL" id="CAE7444288.1"/>
    </source>
</evidence>